<dbReference type="InterPro" id="IPR011545">
    <property type="entry name" value="DEAD/DEAH_box_helicase_dom"/>
</dbReference>
<dbReference type="InterPro" id="IPR027417">
    <property type="entry name" value="P-loop_NTPase"/>
</dbReference>
<comment type="caution">
    <text evidence="5">The sequence shown here is derived from an EMBL/GenBank/DDBJ whole genome shotgun (WGS) entry which is preliminary data.</text>
</comment>
<evidence type="ECO:0000256" key="1">
    <source>
        <dbReference type="ARBA" id="ARBA00022741"/>
    </source>
</evidence>
<dbReference type="InterPro" id="IPR018973">
    <property type="entry name" value="MZB"/>
</dbReference>
<keyword evidence="2" id="KW-0067">ATP-binding</keyword>
<evidence type="ECO:0000259" key="4">
    <source>
        <dbReference type="PROSITE" id="PS51194"/>
    </source>
</evidence>
<dbReference type="Pfam" id="PF09369">
    <property type="entry name" value="MZB"/>
    <property type="match status" value="1"/>
</dbReference>
<evidence type="ECO:0000313" key="5">
    <source>
        <dbReference type="EMBL" id="EMT39993.1"/>
    </source>
</evidence>
<dbReference type="InterPro" id="IPR014001">
    <property type="entry name" value="Helicase_ATP-bd"/>
</dbReference>
<sequence length="1607" mass="184676">MTRLDPIKTTNAVVNRYLDYLATTFSFNDDNLKEQFKKELEEFEGFVKGPILEATPPFESGKSINSLIEEGILSREFYRLSTGELPLERNLYVHQEIAIRKLVSDKRNLIIATGTGSGKTESFLIPILNYLFRQKEEGKLTPGVRALLLYPMNALANDQLKRLRGLLKNYPYITFGSYTGETEYEEKKAVERFKKMNPGDEPLPNEILSRERMHKFPPHILLTNYAMLEYLLLRPEDNVFFDGEYARDWKFIVIDEIHIYTGAKGIELAILLRRLKDKIVKSKKGILQCIGTSATLVGNTDKDFKKVTEFAQRLFDEKFEWVEDDPLRQDVVIGKKRGLVISKKSWGKPKGILYQKWADIIDGEEKDKISLLVKEGKNLGIPKEILENALNNCDSKWEKFLYLILQKDERLITLQNMLENGPCYLSQASDELFGEEENREQYLSALVHLANNARMGVNEQPLLPARYHLFIRALEGGFTSLFPNKRIFLKRREWISGNKGERYKVFEIATCSRCNSIYLVGEIKEKDGKKFLYQPGSRYYENEANLEYFLLIEDKGLVPDNEDEIVLAGGENEFIFKEEEWVLCGKCGAIKPVNELGDLCGCGDEYKIRLIRSSTKNGMLHKCPACGAINTTGTVARRFLLGHEAATSVLATALYQHIPDRKEEKVEEEDDEWSTADNNENFSVTNNRRMLIFSDSRQDAAFFATYLQSSYNQILQRRLIIMTLERYKEKVIKNEWRVEDLVEYVKKMLKELNLFPELSLQQLEEEAWKWVLYEFLGRGGETNLESLGLLGFEPILPENWHSPKALTEGYINLTEREATELIMVLLDTMRKNGAVLFPDSVSLQDEFFKPLNREFYFKKEAKEPNKYSWVPASSGRTNSRLDFMMRLAAAKGQEVDVEKIKDFLARIWEKLLISDKSPFRRYFSGSPQEGYRLNLRYWRVVPAVIDKSVKWYKCSKCNRLSLHNVGGVCPNYRCDGHLEECNPDDELKDHHYRKLYLDILPLTLKSSEHTAQLTTEEAGNIQKKFYEGEINVLSCSTTFELGVDVGELETVFMRNVPPTPANYIQRAGRAGRRTSSTAFVLTFAQRRSHDFTHFVNPLNIVNGKIQTPHIEITNEKIVKRHVYAVALALFWRNNQDYFGKVKEFFKNDTSASEVIKNFLSKRPKELKESLMRIVPLNMHKDIGIEDWSWVEGLVGKDGVLKKAERWLKKDIEELEMIEKQYSYEKKYSKADFVRRVINTLEGRYIIDFLSQSNVIPKYGFPVDVVELEVHHHGEEAKGLELTRDLKIALSEYAPESQVVAGGKLWTSQYIKKLPDREPIKYNYAICDYCGHYYSDIADKETKIDFCPSCGNKIRRSGTFITPEFGFVAGPPQKPGLIRPEKTYTTRKYFAQEEKVEKILSINLNGITVEMEAGNGKLAVVNNGKGAGFAVCESCGYAKVYDGKPIGEHKTRMGKVCKGTFSRYSLGYEFSTDILSLKFIGYSDEREGFWESLLYGLIEGACKALEIDRQDVDGTLYSYAGDPRRPAIVLFDDVPGGAGQVKRIAEEENFIKVLKKTLEVVSSCECGGKEGDASCYGCLRNYTNQYCHDILKRRYVMEFVSKLLEDLM</sequence>
<dbReference type="GO" id="GO:0005524">
    <property type="term" value="F:ATP binding"/>
    <property type="evidence" value="ECO:0007669"/>
    <property type="project" value="UniProtKB-KW"/>
</dbReference>
<dbReference type="InterPro" id="IPR001650">
    <property type="entry name" value="Helicase_C-like"/>
</dbReference>
<gene>
    <name evidence="5" type="ORF">TthWC1_0423</name>
</gene>
<dbReference type="PANTHER" id="PTHR47957:SF3">
    <property type="entry name" value="ATP-DEPENDENT HELICASE HRQ1"/>
    <property type="match status" value="1"/>
</dbReference>
<dbReference type="GO" id="GO:0043138">
    <property type="term" value="F:3'-5' DNA helicase activity"/>
    <property type="evidence" value="ECO:0007669"/>
    <property type="project" value="TreeGrafter"/>
</dbReference>
<dbReference type="RefSeq" id="WP_004397279.1">
    <property type="nucleotide sequence ID" value="NZ_KB731278.1"/>
</dbReference>
<dbReference type="Gene3D" id="3.40.50.300">
    <property type="entry name" value="P-loop containing nucleotide triphosphate hydrolases"/>
    <property type="match status" value="2"/>
</dbReference>
<accession>M8D0A6</accession>
<protein>
    <submittedName>
        <fullName evidence="5">Distinct helicase family with a unique C-terminal domain including a metal-binding cysteine cluster</fullName>
    </submittedName>
</protein>
<feature type="domain" description="Helicase ATP-binding" evidence="3">
    <location>
        <begin position="100"/>
        <end position="314"/>
    </location>
</feature>
<dbReference type="Proteomes" id="UP000013242">
    <property type="component" value="Unassembled WGS sequence"/>
</dbReference>
<feature type="domain" description="Helicase C-terminal" evidence="4">
    <location>
        <begin position="944"/>
        <end position="1116"/>
    </location>
</feature>
<dbReference type="Pfam" id="PF00270">
    <property type="entry name" value="DEAD"/>
    <property type="match status" value="1"/>
</dbReference>
<reference evidence="5 6" key="1">
    <citation type="journal article" date="2013" name="PLoS ONE">
        <title>Genomic Evaluation of Thermoanaerobacter spp. for the Construction of Designer Co-Cultures to Improve Lignocellulosic Biofuel Production.</title>
        <authorList>
            <person name="Verbeke T.J."/>
            <person name="Zhang X."/>
            <person name="Henrissat B."/>
            <person name="Spicer V."/>
            <person name="Rydzak T."/>
            <person name="Krokhin O.V."/>
            <person name="Fristensky B."/>
            <person name="Levin D.B."/>
            <person name="Sparling R."/>
        </authorList>
    </citation>
    <scope>NUCLEOTIDE SEQUENCE [LARGE SCALE GENOMIC DNA]</scope>
    <source>
        <strain evidence="5 6">WC1</strain>
    </source>
</reference>
<name>M8D0A6_THETY</name>
<dbReference type="Pfam" id="PF00271">
    <property type="entry name" value="Helicase_C"/>
    <property type="match status" value="1"/>
</dbReference>
<dbReference type="GO" id="GO:0036297">
    <property type="term" value="P:interstrand cross-link repair"/>
    <property type="evidence" value="ECO:0007669"/>
    <property type="project" value="TreeGrafter"/>
</dbReference>
<dbReference type="GO" id="GO:0006289">
    <property type="term" value="P:nucleotide-excision repair"/>
    <property type="evidence" value="ECO:0007669"/>
    <property type="project" value="TreeGrafter"/>
</dbReference>
<dbReference type="GO" id="GO:0003676">
    <property type="term" value="F:nucleic acid binding"/>
    <property type="evidence" value="ECO:0007669"/>
    <property type="project" value="InterPro"/>
</dbReference>
<evidence type="ECO:0000313" key="6">
    <source>
        <dbReference type="Proteomes" id="UP000013242"/>
    </source>
</evidence>
<dbReference type="SMART" id="SM00490">
    <property type="entry name" value="HELICc"/>
    <property type="match status" value="1"/>
</dbReference>
<dbReference type="PROSITE" id="PS51192">
    <property type="entry name" value="HELICASE_ATP_BIND_1"/>
    <property type="match status" value="1"/>
</dbReference>
<evidence type="ECO:0000259" key="3">
    <source>
        <dbReference type="PROSITE" id="PS51192"/>
    </source>
</evidence>
<keyword evidence="5" id="KW-0378">Hydrolase</keyword>
<dbReference type="PATRIC" id="fig|1198630.3.peg.433"/>
<keyword evidence="6" id="KW-1185">Reference proteome</keyword>
<dbReference type="EMBL" id="AMYG01000017">
    <property type="protein sequence ID" value="EMT39993.1"/>
    <property type="molecule type" value="Genomic_DNA"/>
</dbReference>
<keyword evidence="1" id="KW-0547">Nucleotide-binding</keyword>
<dbReference type="SUPFAM" id="SSF52540">
    <property type="entry name" value="P-loop containing nucleoside triphosphate hydrolases"/>
    <property type="match status" value="1"/>
</dbReference>
<keyword evidence="5" id="KW-0347">Helicase</keyword>
<dbReference type="HOGENOM" id="CLU_001338_2_1_9"/>
<dbReference type="SMART" id="SM00487">
    <property type="entry name" value="DEXDc"/>
    <property type="match status" value="1"/>
</dbReference>
<dbReference type="PROSITE" id="PS51194">
    <property type="entry name" value="HELICASE_CTER"/>
    <property type="match status" value="1"/>
</dbReference>
<organism evidence="5 6">
    <name type="scientific">Thermoanaerobacter thermohydrosulfuricus WC1</name>
    <dbReference type="NCBI Taxonomy" id="1198630"/>
    <lineage>
        <taxon>Bacteria</taxon>
        <taxon>Bacillati</taxon>
        <taxon>Bacillota</taxon>
        <taxon>Clostridia</taxon>
        <taxon>Thermoanaerobacterales</taxon>
        <taxon>Thermoanaerobacteraceae</taxon>
        <taxon>Thermoanaerobacter</taxon>
    </lineage>
</organism>
<dbReference type="PANTHER" id="PTHR47957">
    <property type="entry name" value="ATP-DEPENDENT HELICASE HRQ1"/>
    <property type="match status" value="1"/>
</dbReference>
<proteinExistence type="predicted"/>
<evidence type="ECO:0000256" key="2">
    <source>
        <dbReference type="ARBA" id="ARBA00022840"/>
    </source>
</evidence>